<keyword evidence="7 10" id="KW-0472">Membrane</keyword>
<evidence type="ECO:0000256" key="1">
    <source>
        <dbReference type="ARBA" id="ARBA00022475"/>
    </source>
</evidence>
<keyword evidence="6 10" id="KW-0573">Peptidoglycan synthesis</keyword>
<feature type="binding site" evidence="10">
    <location>
        <position position="148"/>
    </location>
    <ligand>
        <name>UDP-N-acetyl-alpha-D-glucosamine</name>
        <dbReference type="ChEBI" id="CHEBI:57705"/>
    </ligand>
</feature>
<evidence type="ECO:0000256" key="2">
    <source>
        <dbReference type="ARBA" id="ARBA00022618"/>
    </source>
</evidence>
<evidence type="ECO:0000256" key="9">
    <source>
        <dbReference type="ARBA" id="ARBA00023316"/>
    </source>
</evidence>
<comment type="catalytic activity">
    <reaction evidence="10">
        <text>di-trans,octa-cis-undecaprenyl diphospho-N-acetyl-alpha-D-muramoyl-L-alanyl-D-glutamyl-meso-2,6-diaminopimeloyl-D-alanyl-D-alanine + UDP-N-acetyl-alpha-D-glucosamine = di-trans,octa-cis-undecaprenyl diphospho-[N-acetyl-alpha-D-glucosaminyl-(1-&gt;4)]-N-acetyl-alpha-D-muramoyl-L-alanyl-D-glutamyl-meso-2,6-diaminopimeloyl-D-alanyl-D-alanine + UDP + H(+)</text>
        <dbReference type="Rhea" id="RHEA:31227"/>
        <dbReference type="ChEBI" id="CHEBI:15378"/>
        <dbReference type="ChEBI" id="CHEBI:57705"/>
        <dbReference type="ChEBI" id="CHEBI:58223"/>
        <dbReference type="ChEBI" id="CHEBI:61387"/>
        <dbReference type="ChEBI" id="CHEBI:61388"/>
        <dbReference type="EC" id="2.4.1.227"/>
    </reaction>
</comment>
<evidence type="ECO:0000256" key="8">
    <source>
        <dbReference type="ARBA" id="ARBA00023306"/>
    </source>
</evidence>
<sequence length="404" mass="41756">MNDTVREPTGGLGVNHGPALSVVLAGGGTAGHVEPAMAVADALSVLEPNVRITALGTSRGLETRLVPARGYHLELITPVPLPRKPSGDLARLPPRVWRAVRETRAVLDLVDADVVIGFGGYVALPAYLAARGIPGLRRRIPVVIHEANARAGLANRVGLRTADRVFSAVPDSGLRGAEVVGVPVRAAITALDRMALRRMALRAEARAHFGFADDARVLLVFGGSQGAVSLNKAVSAAAAELAASGVSVLHAHGPKNVLELLEPRTPGQDDPPYVAVPYLDRMDLAYAAADLVICRSGAMTVAEVSAVGLPAIYVPLPIGNGEQRLNALPVVNAGGGMVVADADLTPALVAREVTGLLTDPPRLAAMTAAAAQVGHRDAAAQVAQAALDIARLAPSRRRAVGGRR</sequence>
<evidence type="ECO:0000256" key="10">
    <source>
        <dbReference type="HAMAP-Rule" id="MF_00033"/>
    </source>
</evidence>
<evidence type="ECO:0000256" key="4">
    <source>
        <dbReference type="ARBA" id="ARBA00022679"/>
    </source>
</evidence>
<evidence type="ECO:0000256" key="6">
    <source>
        <dbReference type="ARBA" id="ARBA00022984"/>
    </source>
</evidence>
<evidence type="ECO:0000256" key="5">
    <source>
        <dbReference type="ARBA" id="ARBA00022960"/>
    </source>
</evidence>
<dbReference type="Proteomes" id="UP000467164">
    <property type="component" value="Chromosome"/>
</dbReference>
<dbReference type="EMBL" id="AP022572">
    <property type="protein sequence ID" value="BBX59249.1"/>
    <property type="molecule type" value="Genomic_DNA"/>
</dbReference>
<evidence type="ECO:0000313" key="13">
    <source>
        <dbReference type="EMBL" id="BBX59249.1"/>
    </source>
</evidence>
<comment type="pathway">
    <text evidence="10">Cell wall biogenesis; peptidoglycan biosynthesis.</text>
</comment>
<comment type="similarity">
    <text evidence="10">Belongs to the glycosyltransferase 28 family. MurG subfamily.</text>
</comment>
<feature type="binding site" evidence="10">
    <location>
        <position position="185"/>
    </location>
    <ligand>
        <name>UDP-N-acetyl-alpha-D-glucosamine</name>
        <dbReference type="ChEBI" id="CHEBI:57705"/>
    </ligand>
</feature>
<dbReference type="GO" id="GO:0051301">
    <property type="term" value="P:cell division"/>
    <property type="evidence" value="ECO:0007669"/>
    <property type="project" value="UniProtKB-KW"/>
</dbReference>
<feature type="domain" description="Glycosyltransferase family 28 N-terminal" evidence="11">
    <location>
        <begin position="22"/>
        <end position="166"/>
    </location>
</feature>
<dbReference type="InterPro" id="IPR006009">
    <property type="entry name" value="GlcNAc_MurG"/>
</dbReference>
<keyword evidence="8 10" id="KW-0131">Cell cycle</keyword>
<dbReference type="GO" id="GO:0008360">
    <property type="term" value="P:regulation of cell shape"/>
    <property type="evidence" value="ECO:0007669"/>
    <property type="project" value="UniProtKB-KW"/>
</dbReference>
<proteinExistence type="inferred from homology"/>
<dbReference type="InterPro" id="IPR004276">
    <property type="entry name" value="GlycoTrans_28_N"/>
</dbReference>
<dbReference type="AlphaFoldDB" id="A0A7I7LIR0"/>
<keyword evidence="2 10" id="KW-0132">Cell division</keyword>
<evidence type="ECO:0000256" key="7">
    <source>
        <dbReference type="ARBA" id="ARBA00023136"/>
    </source>
</evidence>
<keyword evidence="3 10" id="KW-0328">Glycosyltransferase</keyword>
<dbReference type="Gene3D" id="3.40.50.2000">
    <property type="entry name" value="Glycogen Phosphorylase B"/>
    <property type="match status" value="2"/>
</dbReference>
<dbReference type="EC" id="2.4.1.227" evidence="10"/>
<keyword evidence="9 10" id="KW-0961">Cell wall biogenesis/degradation</keyword>
<dbReference type="PANTHER" id="PTHR21015:SF22">
    <property type="entry name" value="GLYCOSYLTRANSFERASE"/>
    <property type="match status" value="1"/>
</dbReference>
<feature type="binding site" evidence="10">
    <location>
        <position position="224"/>
    </location>
    <ligand>
        <name>UDP-N-acetyl-alpha-D-glucosamine</name>
        <dbReference type="ChEBI" id="CHEBI:57705"/>
    </ligand>
</feature>
<dbReference type="GO" id="GO:0005975">
    <property type="term" value="P:carbohydrate metabolic process"/>
    <property type="evidence" value="ECO:0007669"/>
    <property type="project" value="InterPro"/>
</dbReference>
<protein>
    <recommendedName>
        <fullName evidence="10">UDP-N-acetylglucosamine--N-acetylmuramyl-(pentapeptide) pyrophosphoryl-undecaprenol N-acetylglucosamine transferase</fullName>
        <ecNumber evidence="10">2.4.1.227</ecNumber>
    </recommendedName>
    <alternativeName>
        <fullName evidence="10">Undecaprenyl-PP-MurNAc-pentapeptide-UDPGlcNAc GlcNAc transferase</fullName>
    </alternativeName>
</protein>
<keyword evidence="14" id="KW-1185">Reference proteome</keyword>
<dbReference type="HAMAP" id="MF_00033">
    <property type="entry name" value="MurG"/>
    <property type="match status" value="1"/>
</dbReference>
<dbReference type="GO" id="GO:0005886">
    <property type="term" value="C:plasma membrane"/>
    <property type="evidence" value="ECO:0007669"/>
    <property type="project" value="UniProtKB-SubCell"/>
</dbReference>
<dbReference type="UniPathway" id="UPA00219"/>
<evidence type="ECO:0000256" key="3">
    <source>
        <dbReference type="ARBA" id="ARBA00022676"/>
    </source>
</evidence>
<comment type="caution">
    <text evidence="10">Lacks conserved residue(s) required for the propagation of feature annotation.</text>
</comment>
<dbReference type="SUPFAM" id="SSF53756">
    <property type="entry name" value="UDP-Glycosyltransferase/glycogen phosphorylase"/>
    <property type="match status" value="1"/>
</dbReference>
<dbReference type="Pfam" id="PF03033">
    <property type="entry name" value="Glyco_transf_28"/>
    <property type="match status" value="1"/>
</dbReference>
<accession>A0A7I7LIR0</accession>
<evidence type="ECO:0000259" key="11">
    <source>
        <dbReference type="Pfam" id="PF03033"/>
    </source>
</evidence>
<dbReference type="GO" id="GO:0050511">
    <property type="term" value="F:undecaprenyldiphospho-muramoylpentapeptide beta-N-acetylglucosaminyltransferase activity"/>
    <property type="evidence" value="ECO:0007669"/>
    <property type="project" value="UniProtKB-UniRule"/>
</dbReference>
<organism evidence="13 14">
    <name type="scientific">Mycobacterium shottsii</name>
    <dbReference type="NCBI Taxonomy" id="133549"/>
    <lineage>
        <taxon>Bacteria</taxon>
        <taxon>Bacillati</taxon>
        <taxon>Actinomycetota</taxon>
        <taxon>Actinomycetes</taxon>
        <taxon>Mycobacteriales</taxon>
        <taxon>Mycobacteriaceae</taxon>
        <taxon>Mycobacterium</taxon>
        <taxon>Mycobacterium ulcerans group</taxon>
    </lineage>
</organism>
<evidence type="ECO:0000259" key="12">
    <source>
        <dbReference type="Pfam" id="PF04101"/>
    </source>
</evidence>
<dbReference type="CDD" id="cd03785">
    <property type="entry name" value="GT28_MurG"/>
    <property type="match status" value="1"/>
</dbReference>
<dbReference type="KEGG" id="msho:MSHO_45940"/>
<comment type="subcellular location">
    <subcellularLocation>
        <location evidence="10">Cell membrane</location>
        <topology evidence="10">Peripheral membrane protein</topology>
        <orientation evidence="10">Cytoplasmic side</orientation>
    </subcellularLocation>
</comment>
<name>A0A7I7LIR0_9MYCO</name>
<reference evidence="13 14" key="1">
    <citation type="journal article" date="2019" name="Emerg. Microbes Infect.">
        <title>Comprehensive subspecies identification of 175 nontuberculous mycobacteria species based on 7547 genomic profiles.</title>
        <authorList>
            <person name="Matsumoto Y."/>
            <person name="Kinjo T."/>
            <person name="Motooka D."/>
            <person name="Nabeya D."/>
            <person name="Jung N."/>
            <person name="Uechi K."/>
            <person name="Horii T."/>
            <person name="Iida T."/>
            <person name="Fujita J."/>
            <person name="Nakamura S."/>
        </authorList>
    </citation>
    <scope>NUCLEOTIDE SEQUENCE [LARGE SCALE GENOMIC DNA]</scope>
    <source>
        <strain evidence="13 14">JCM 12657</strain>
    </source>
</reference>
<gene>
    <name evidence="10 13" type="primary">murG</name>
    <name evidence="13" type="ORF">MSHO_45940</name>
</gene>
<keyword evidence="4 10" id="KW-0808">Transferase</keyword>
<dbReference type="RefSeq" id="WP_198965515.1">
    <property type="nucleotide sequence ID" value="NZ_AP022572.1"/>
</dbReference>
<feature type="domain" description="Glycosyl transferase family 28 C-terminal" evidence="12">
    <location>
        <begin position="217"/>
        <end position="381"/>
    </location>
</feature>
<dbReference type="Pfam" id="PF04101">
    <property type="entry name" value="Glyco_tran_28_C"/>
    <property type="match status" value="1"/>
</dbReference>
<comment type="function">
    <text evidence="10">Cell wall formation. Catalyzes the transfer of a GlcNAc subunit on undecaprenyl-pyrophosphoryl-MurNAc-pentapeptide (lipid intermediate I) to form undecaprenyl-pyrophosphoryl-MurNAc-(pentapeptide)GlcNAc (lipid intermediate II).</text>
</comment>
<feature type="binding site" evidence="10">
    <location>
        <begin position="29"/>
        <end position="31"/>
    </location>
    <ligand>
        <name>UDP-N-acetyl-alpha-D-glucosamine</name>
        <dbReference type="ChEBI" id="CHEBI:57705"/>
    </ligand>
</feature>
<keyword evidence="1 10" id="KW-1003">Cell membrane</keyword>
<dbReference type="NCBIfam" id="TIGR01133">
    <property type="entry name" value="murG"/>
    <property type="match status" value="1"/>
</dbReference>
<keyword evidence="5 10" id="KW-0133">Cell shape</keyword>
<feature type="binding site" evidence="10">
    <location>
        <position position="323"/>
    </location>
    <ligand>
        <name>UDP-N-acetyl-alpha-D-glucosamine</name>
        <dbReference type="ChEBI" id="CHEBI:57705"/>
    </ligand>
</feature>
<dbReference type="InterPro" id="IPR007235">
    <property type="entry name" value="Glyco_trans_28_C"/>
</dbReference>
<dbReference type="GO" id="GO:0009252">
    <property type="term" value="P:peptidoglycan biosynthetic process"/>
    <property type="evidence" value="ECO:0007669"/>
    <property type="project" value="UniProtKB-UniRule"/>
</dbReference>
<evidence type="ECO:0000313" key="14">
    <source>
        <dbReference type="Proteomes" id="UP000467164"/>
    </source>
</evidence>
<dbReference type="PANTHER" id="PTHR21015">
    <property type="entry name" value="UDP-N-ACETYLGLUCOSAMINE--N-ACETYLMURAMYL-(PENTAPEPTIDE) PYROPHOSPHORYL-UNDECAPRENOL N-ACETYLGLUCOSAMINE TRANSFERASE 1"/>
    <property type="match status" value="1"/>
</dbReference>
<dbReference type="GO" id="GO:0071555">
    <property type="term" value="P:cell wall organization"/>
    <property type="evidence" value="ECO:0007669"/>
    <property type="project" value="UniProtKB-KW"/>
</dbReference>